<dbReference type="PANTHER" id="PTHR11364:SF27">
    <property type="entry name" value="SULFURTRANSFERASE"/>
    <property type="match status" value="1"/>
</dbReference>
<dbReference type="FunFam" id="3.40.250.10:FF:000033">
    <property type="entry name" value="Thiosulfate sulfurtransferase TUM1"/>
    <property type="match status" value="1"/>
</dbReference>
<dbReference type="InterPro" id="IPR001763">
    <property type="entry name" value="Rhodanese-like_dom"/>
</dbReference>
<dbReference type="Pfam" id="PF00581">
    <property type="entry name" value="Rhodanese"/>
    <property type="match status" value="1"/>
</dbReference>
<sequence>MTQAAATSFVRGSRGSFKLQTFYVYYRYLQVEAIHRFQRLPRPSPWHTHSPFNPPQLEDMATVSILRRPIARVSNLRLIKPYTTTRTVMDRKQVAFRSYFVTPDELDKSLKLNAPNKISTAPKTVPICGSWFLPNDPENRTGRQVFNQAHIPHARFFDLDKIADTSSPYPHMLPSSDVFTKAMSDLGINRDDTLVVYDTSELGIFSAPRVAWTLKIFGHPAVHILNNFRLWVEQGYPVEGGTQASFEATQYPESHVDKTKVVGFEEMKELVSDHNKEGAEPMQILDARPLGRWKGTDPEPRAGLPSGHMPGSLSLAFPELLNPKTKTLLPAQELRRVFKEKGVDPHKPIISSCGTGVTATVIDAALTEAGYGDGIRRIYDGSWTEWAQRVQPRDNLIVQSDR</sequence>
<reference evidence="4 5" key="1">
    <citation type="submission" date="2023-11" db="EMBL/GenBank/DDBJ databases">
        <title>An acidophilic fungus is an integral part of prey digestion in a carnivorous sundew plant.</title>
        <authorList>
            <person name="Tsai I.J."/>
        </authorList>
    </citation>
    <scope>NUCLEOTIDE SEQUENCE [LARGE SCALE GENOMIC DNA]</scope>
    <source>
        <strain evidence="4">169a</strain>
    </source>
</reference>
<dbReference type="GO" id="GO:0004792">
    <property type="term" value="F:thiosulfate-cyanide sulfurtransferase activity"/>
    <property type="evidence" value="ECO:0007669"/>
    <property type="project" value="TreeGrafter"/>
</dbReference>
<feature type="domain" description="Rhodanese" evidence="3">
    <location>
        <begin position="137"/>
        <end position="240"/>
    </location>
</feature>
<name>A0AAQ3R4S9_9PEZI</name>
<keyword evidence="5" id="KW-1185">Reference proteome</keyword>
<accession>A0AAQ3R4S9</accession>
<protein>
    <recommendedName>
        <fullName evidence="3">Rhodanese domain-containing protein</fullName>
    </recommendedName>
</protein>
<dbReference type="PANTHER" id="PTHR11364">
    <property type="entry name" value="THIOSULFATE SULFERTANSFERASE"/>
    <property type="match status" value="1"/>
</dbReference>
<dbReference type="GO" id="GO:0005739">
    <property type="term" value="C:mitochondrion"/>
    <property type="evidence" value="ECO:0007669"/>
    <property type="project" value="TreeGrafter"/>
</dbReference>
<feature type="domain" description="Rhodanese" evidence="3">
    <location>
        <begin position="278"/>
        <end position="395"/>
    </location>
</feature>
<dbReference type="EMBL" id="CP138580">
    <property type="protein sequence ID" value="WPG97493.1"/>
    <property type="molecule type" value="Genomic_DNA"/>
</dbReference>
<gene>
    <name evidence="4" type="ORF">R9X50_00027000</name>
</gene>
<dbReference type="CDD" id="cd01449">
    <property type="entry name" value="TST_Repeat_2"/>
    <property type="match status" value="1"/>
</dbReference>
<evidence type="ECO:0000313" key="4">
    <source>
        <dbReference type="EMBL" id="WPG97493.1"/>
    </source>
</evidence>
<evidence type="ECO:0000256" key="2">
    <source>
        <dbReference type="ARBA" id="ARBA00022737"/>
    </source>
</evidence>
<organism evidence="4 5">
    <name type="scientific">Acrodontium crateriforme</name>
    <dbReference type="NCBI Taxonomy" id="150365"/>
    <lineage>
        <taxon>Eukaryota</taxon>
        <taxon>Fungi</taxon>
        <taxon>Dikarya</taxon>
        <taxon>Ascomycota</taxon>
        <taxon>Pezizomycotina</taxon>
        <taxon>Dothideomycetes</taxon>
        <taxon>Dothideomycetidae</taxon>
        <taxon>Mycosphaerellales</taxon>
        <taxon>Teratosphaeriaceae</taxon>
        <taxon>Acrodontium</taxon>
    </lineage>
</organism>
<dbReference type="SUPFAM" id="SSF52821">
    <property type="entry name" value="Rhodanese/Cell cycle control phosphatase"/>
    <property type="match status" value="2"/>
</dbReference>
<dbReference type="SMART" id="SM00450">
    <property type="entry name" value="RHOD"/>
    <property type="match status" value="2"/>
</dbReference>
<dbReference type="CDD" id="cd01448">
    <property type="entry name" value="TST_Repeat_1"/>
    <property type="match status" value="1"/>
</dbReference>
<dbReference type="Proteomes" id="UP001303373">
    <property type="component" value="Chromosome 1"/>
</dbReference>
<keyword evidence="2" id="KW-0677">Repeat</keyword>
<dbReference type="Gene3D" id="3.40.250.10">
    <property type="entry name" value="Rhodanese-like domain"/>
    <property type="match status" value="2"/>
</dbReference>
<dbReference type="FunFam" id="3.40.250.10:FF:000001">
    <property type="entry name" value="Sulfurtransferase"/>
    <property type="match status" value="1"/>
</dbReference>
<dbReference type="InterPro" id="IPR045078">
    <property type="entry name" value="TST/MPST-like"/>
</dbReference>
<evidence type="ECO:0000313" key="5">
    <source>
        <dbReference type="Proteomes" id="UP001303373"/>
    </source>
</evidence>
<dbReference type="PROSITE" id="PS50206">
    <property type="entry name" value="RHODANESE_3"/>
    <property type="match status" value="2"/>
</dbReference>
<dbReference type="InterPro" id="IPR036873">
    <property type="entry name" value="Rhodanese-like_dom_sf"/>
</dbReference>
<proteinExistence type="predicted"/>
<keyword evidence="1" id="KW-0808">Transferase</keyword>
<evidence type="ECO:0000259" key="3">
    <source>
        <dbReference type="PROSITE" id="PS50206"/>
    </source>
</evidence>
<dbReference type="AlphaFoldDB" id="A0AAQ3R4S9"/>
<evidence type="ECO:0000256" key="1">
    <source>
        <dbReference type="ARBA" id="ARBA00022679"/>
    </source>
</evidence>